<comment type="caution">
    <text evidence="2">The sequence shown here is derived from an EMBL/GenBank/DDBJ whole genome shotgun (WGS) entry which is preliminary data.</text>
</comment>
<name>A0ABW7AUV6_9ACTN</name>
<dbReference type="Proteomes" id="UP001603978">
    <property type="component" value="Unassembled WGS sequence"/>
</dbReference>
<dbReference type="InterPro" id="IPR046229">
    <property type="entry name" value="TnpC-like"/>
</dbReference>
<dbReference type="EMBL" id="JBICRM010000075">
    <property type="protein sequence ID" value="MFG1711175.1"/>
    <property type="molecule type" value="Genomic_DNA"/>
</dbReference>
<dbReference type="Pfam" id="PF19776">
    <property type="entry name" value="DUF6262"/>
    <property type="match status" value="1"/>
</dbReference>
<proteinExistence type="predicted"/>
<dbReference type="RefSeq" id="WP_393177718.1">
    <property type="nucleotide sequence ID" value="NZ_JBICRM010000075.1"/>
</dbReference>
<organism evidence="2 3">
    <name type="scientific">Nonomuraea marmarensis</name>
    <dbReference type="NCBI Taxonomy" id="3351344"/>
    <lineage>
        <taxon>Bacteria</taxon>
        <taxon>Bacillati</taxon>
        <taxon>Actinomycetota</taxon>
        <taxon>Actinomycetes</taxon>
        <taxon>Streptosporangiales</taxon>
        <taxon>Streptosporangiaceae</taxon>
        <taxon>Nonomuraea</taxon>
    </lineage>
</organism>
<reference evidence="2 3" key="1">
    <citation type="submission" date="2024-10" db="EMBL/GenBank/DDBJ databases">
        <authorList>
            <person name="Topkara A.R."/>
            <person name="Saygin H."/>
        </authorList>
    </citation>
    <scope>NUCLEOTIDE SEQUENCE [LARGE SCALE GENOMIC DNA]</scope>
    <source>
        <strain evidence="2 3">M3C6</strain>
    </source>
</reference>
<accession>A0ABW7AUV6</accession>
<feature type="region of interest" description="Disordered" evidence="1">
    <location>
        <begin position="36"/>
        <end position="70"/>
    </location>
</feature>
<gene>
    <name evidence="2" type="ORF">ACFLIM_49290</name>
</gene>
<evidence type="ECO:0000313" key="2">
    <source>
        <dbReference type="EMBL" id="MFG1711175.1"/>
    </source>
</evidence>
<evidence type="ECO:0000256" key="1">
    <source>
        <dbReference type="SAM" id="MobiDB-lite"/>
    </source>
</evidence>
<protein>
    <submittedName>
        <fullName evidence="2">DUF6262 family protein</fullName>
    </submittedName>
</protein>
<sequence>MRTLIKRGEPITFQAVQGEAGVSHSFFYTHPTLRQRIETSDGRTRPHPHPLPIPLMRTTSSSHSPRRSRG</sequence>
<evidence type="ECO:0000313" key="3">
    <source>
        <dbReference type="Proteomes" id="UP001603978"/>
    </source>
</evidence>
<keyword evidence="3" id="KW-1185">Reference proteome</keyword>